<feature type="transmembrane region" description="Helical" evidence="1">
    <location>
        <begin position="98"/>
        <end position="115"/>
    </location>
</feature>
<dbReference type="InterPro" id="IPR046675">
    <property type="entry name" value="DUF6545"/>
</dbReference>
<reference evidence="3 4" key="1">
    <citation type="submission" date="2020-10" db="EMBL/GenBank/DDBJ databases">
        <title>Identification of Nocardia species via Next-generation sequencing and recognition of intraspecies genetic diversity.</title>
        <authorList>
            <person name="Li P."/>
            <person name="Li P."/>
            <person name="Lu B."/>
        </authorList>
    </citation>
    <scope>NUCLEOTIDE SEQUENCE [LARGE SCALE GENOMIC DNA]</scope>
    <source>
        <strain evidence="3 4">BJ06-0157</strain>
    </source>
</reference>
<feature type="transmembrane region" description="Helical" evidence="1">
    <location>
        <begin position="177"/>
        <end position="198"/>
    </location>
</feature>
<feature type="transmembrane region" description="Helical" evidence="1">
    <location>
        <begin position="135"/>
        <end position="157"/>
    </location>
</feature>
<keyword evidence="1" id="KW-1133">Transmembrane helix</keyword>
<organism evidence="3 4">
    <name type="scientific">Nocardia amamiensis</name>
    <dbReference type="NCBI Taxonomy" id="404578"/>
    <lineage>
        <taxon>Bacteria</taxon>
        <taxon>Bacillati</taxon>
        <taxon>Actinomycetota</taxon>
        <taxon>Actinomycetes</taxon>
        <taxon>Mycobacteriales</taxon>
        <taxon>Nocardiaceae</taxon>
        <taxon>Nocardia</taxon>
    </lineage>
</organism>
<name>A0ABS0CJZ6_9NOCA</name>
<keyword evidence="4" id="KW-1185">Reference proteome</keyword>
<proteinExistence type="predicted"/>
<protein>
    <recommendedName>
        <fullName evidence="2">DUF6545 domain-containing protein</fullName>
    </recommendedName>
</protein>
<evidence type="ECO:0000313" key="4">
    <source>
        <dbReference type="Proteomes" id="UP000702209"/>
    </source>
</evidence>
<sequence length="381" mass="39952">MLSPIPGVIAWPAIGLVAAVLAGRSVLVRDTVVDQLLNRLFLWGLLSLLLYRCTMTPGLASLAHQLALGCTVMSSMCLQGIVRVWAFDADPVSVWRRHRVCGVLAAACAATILLAGTSARQEGRLVDLTASPGDIVVWTAFGLPLLVNTSLLARMCVRELRSGGIGVEGKLVSGGMAWAAILFGINLALSLVQMVTGWQGGGAHLARVEASVTACLVLDAMFIAIPLVKSQLAAAELDRAGRTCRRLRPLWRDLTAAVPEIVLRPGPEDRTDPKSRLMRMTVEIQDALLHLGRYAPATAGPAGSGCPLTDYARQVAQAALARKSGSAPVGSPPARLPVPAKDFDAGLRQLLDLARVWPAARATAGVIAAASPAPRALLGSG</sequence>
<keyword evidence="1" id="KW-0812">Transmembrane</keyword>
<dbReference type="EMBL" id="JADLQX010000003">
    <property type="protein sequence ID" value="MBF6296926.1"/>
    <property type="molecule type" value="Genomic_DNA"/>
</dbReference>
<dbReference type="RefSeq" id="WP_195128297.1">
    <property type="nucleotide sequence ID" value="NZ_JADLQX010000003.1"/>
</dbReference>
<evidence type="ECO:0000256" key="1">
    <source>
        <dbReference type="SAM" id="Phobius"/>
    </source>
</evidence>
<dbReference type="Proteomes" id="UP000702209">
    <property type="component" value="Unassembled WGS sequence"/>
</dbReference>
<feature type="transmembrane region" description="Helical" evidence="1">
    <location>
        <begin position="6"/>
        <end position="28"/>
    </location>
</feature>
<dbReference type="InterPro" id="IPR050039">
    <property type="entry name" value="MAB_1171c-like"/>
</dbReference>
<evidence type="ECO:0000259" key="2">
    <source>
        <dbReference type="Pfam" id="PF20182"/>
    </source>
</evidence>
<accession>A0ABS0CJZ6</accession>
<gene>
    <name evidence="3" type="ORF">IU459_05135</name>
</gene>
<feature type="transmembrane region" description="Helical" evidence="1">
    <location>
        <begin position="40"/>
        <end position="60"/>
    </location>
</feature>
<feature type="domain" description="DUF6545" evidence="2">
    <location>
        <begin position="239"/>
        <end position="357"/>
    </location>
</feature>
<keyword evidence="1" id="KW-0472">Membrane</keyword>
<dbReference type="Pfam" id="PF20182">
    <property type="entry name" value="DUF6545"/>
    <property type="match status" value="1"/>
</dbReference>
<feature type="transmembrane region" description="Helical" evidence="1">
    <location>
        <begin position="66"/>
        <end position="86"/>
    </location>
</feature>
<dbReference type="NCBIfam" id="NF042915">
    <property type="entry name" value="MAB_1171c_fam"/>
    <property type="match status" value="1"/>
</dbReference>
<comment type="caution">
    <text evidence="3">The sequence shown here is derived from an EMBL/GenBank/DDBJ whole genome shotgun (WGS) entry which is preliminary data.</text>
</comment>
<evidence type="ECO:0000313" key="3">
    <source>
        <dbReference type="EMBL" id="MBF6296926.1"/>
    </source>
</evidence>